<comment type="subcellular location">
    <subcellularLocation>
        <location evidence="1">Cell membrane</location>
        <topology evidence="1">Peripheral membrane protein</topology>
        <orientation evidence="1">Cytoplasmic side</orientation>
    </subcellularLocation>
</comment>
<dbReference type="Proteomes" id="UP000028990">
    <property type="component" value="Unassembled WGS sequence"/>
</dbReference>
<dbReference type="Gene3D" id="3.40.225.10">
    <property type="entry name" value="Class II aldolase/adducin N-terminal domain"/>
    <property type="match status" value="1"/>
</dbReference>
<feature type="compositionally biased region" description="Basic residues" evidence="5">
    <location>
        <begin position="227"/>
        <end position="236"/>
    </location>
</feature>
<dbReference type="AlphaFoldDB" id="A0A091EKQ1"/>
<dbReference type="GO" id="GO:0005516">
    <property type="term" value="F:calmodulin binding"/>
    <property type="evidence" value="ECO:0007669"/>
    <property type="project" value="UniProtKB-KW"/>
</dbReference>
<protein>
    <submittedName>
        <fullName evidence="7">Beta-adducin</fullName>
    </submittedName>
</protein>
<feature type="region of interest" description="Disordered" evidence="5">
    <location>
        <begin position="1"/>
        <end position="29"/>
    </location>
</feature>
<dbReference type="PANTHER" id="PTHR10672">
    <property type="entry name" value="ADDUCIN"/>
    <property type="match status" value="1"/>
</dbReference>
<evidence type="ECO:0000256" key="5">
    <source>
        <dbReference type="SAM" id="MobiDB-lite"/>
    </source>
</evidence>
<dbReference type="EMBL" id="KN121538">
    <property type="protein sequence ID" value="KFO36131.1"/>
    <property type="molecule type" value="Genomic_DNA"/>
</dbReference>
<dbReference type="InterPro" id="IPR036409">
    <property type="entry name" value="Aldolase_II/adducin_N_sf"/>
</dbReference>
<keyword evidence="3" id="KW-0112">Calmodulin-binding</keyword>
<evidence type="ECO:0000256" key="4">
    <source>
        <dbReference type="ARBA" id="ARBA00023203"/>
    </source>
</evidence>
<dbReference type="Pfam" id="PF00596">
    <property type="entry name" value="Aldolase_II"/>
    <property type="match status" value="1"/>
</dbReference>
<dbReference type="GO" id="GO:0005856">
    <property type="term" value="C:cytoskeleton"/>
    <property type="evidence" value="ECO:0007669"/>
    <property type="project" value="TreeGrafter"/>
</dbReference>
<gene>
    <name evidence="7" type="ORF">H920_02505</name>
</gene>
<evidence type="ECO:0000313" key="7">
    <source>
        <dbReference type="EMBL" id="KFO36131.1"/>
    </source>
</evidence>
<name>A0A091EKQ1_FUKDA</name>
<dbReference type="SUPFAM" id="SSF53639">
    <property type="entry name" value="AraD/HMP-PK domain-like"/>
    <property type="match status" value="1"/>
</dbReference>
<feature type="domain" description="Class II aldolase/adducin N-terminal" evidence="6">
    <location>
        <begin position="87"/>
        <end position="119"/>
    </location>
</feature>
<evidence type="ECO:0000259" key="6">
    <source>
        <dbReference type="Pfam" id="PF00596"/>
    </source>
</evidence>
<evidence type="ECO:0000313" key="8">
    <source>
        <dbReference type="Proteomes" id="UP000028990"/>
    </source>
</evidence>
<evidence type="ECO:0000256" key="1">
    <source>
        <dbReference type="ARBA" id="ARBA00004413"/>
    </source>
</evidence>
<comment type="similarity">
    <text evidence="2">Belongs to the aldolase class II family. Adducin subfamily.</text>
</comment>
<dbReference type="GO" id="GO:0005886">
    <property type="term" value="C:plasma membrane"/>
    <property type="evidence" value="ECO:0007669"/>
    <property type="project" value="UniProtKB-SubCell"/>
</dbReference>
<reference evidence="7 8" key="1">
    <citation type="submission" date="2013-11" db="EMBL/GenBank/DDBJ databases">
        <title>The Damaraland mole rat (Fukomys damarensis) genome and evolution of African mole rats.</title>
        <authorList>
            <person name="Gladyshev V.N."/>
            <person name="Fang X."/>
        </authorList>
    </citation>
    <scope>NUCLEOTIDE SEQUENCE [LARGE SCALE GENOMIC DNA]</scope>
    <source>
        <tissue evidence="7">Liver</tissue>
    </source>
</reference>
<feature type="region of interest" description="Disordered" evidence="5">
    <location>
        <begin position="215"/>
        <end position="236"/>
    </location>
</feature>
<proteinExistence type="inferred from homology"/>
<dbReference type="InterPro" id="IPR051017">
    <property type="entry name" value="Aldolase-II_Adducin_sf"/>
</dbReference>
<dbReference type="GO" id="GO:0014069">
    <property type="term" value="C:postsynaptic density"/>
    <property type="evidence" value="ECO:0007669"/>
    <property type="project" value="TreeGrafter"/>
</dbReference>
<accession>A0A091EKQ1</accession>
<keyword evidence="4" id="KW-0009">Actin-binding</keyword>
<evidence type="ECO:0000256" key="2">
    <source>
        <dbReference type="ARBA" id="ARBA00006274"/>
    </source>
</evidence>
<dbReference type="GO" id="GO:0051015">
    <property type="term" value="F:actin filament binding"/>
    <property type="evidence" value="ECO:0007669"/>
    <property type="project" value="TreeGrafter"/>
</dbReference>
<dbReference type="PANTHER" id="PTHR10672:SF6">
    <property type="entry name" value="BETA-ADDUCIN"/>
    <property type="match status" value="1"/>
</dbReference>
<dbReference type="GO" id="GO:0051016">
    <property type="term" value="P:barbed-end actin filament capping"/>
    <property type="evidence" value="ECO:0007669"/>
    <property type="project" value="TreeGrafter"/>
</dbReference>
<dbReference type="InterPro" id="IPR001303">
    <property type="entry name" value="Aldolase_II/adducin_N"/>
</dbReference>
<evidence type="ECO:0000256" key="3">
    <source>
        <dbReference type="ARBA" id="ARBA00022860"/>
    </source>
</evidence>
<keyword evidence="8" id="KW-1185">Reference proteome</keyword>
<sequence>MTGPEASRAEVKEPPQDTASEACLPEPAPVRVGREYTVTPELPSWLQDANSADPVGSWNQGESVALKGHSRGHRLGELCEHHRELGWAGLRNHGVVALGDSIEEAFYKVFHLQAACEIQKSALSSAGGVENLILLEQEIHRPHEVGSVQWARSTFGPMKKSQLGEYKFEALARMLENLGYRTGYTYCHPFVQEKTKHKSEVEVPTTLRAFVFEEDGAPGPALGQHTQKQKKRRSTG</sequence>
<organism evidence="7 8">
    <name type="scientific">Fukomys damarensis</name>
    <name type="common">Damaraland mole rat</name>
    <name type="synonym">Cryptomys damarensis</name>
    <dbReference type="NCBI Taxonomy" id="885580"/>
    <lineage>
        <taxon>Eukaryota</taxon>
        <taxon>Metazoa</taxon>
        <taxon>Chordata</taxon>
        <taxon>Craniata</taxon>
        <taxon>Vertebrata</taxon>
        <taxon>Euteleostomi</taxon>
        <taxon>Mammalia</taxon>
        <taxon>Eutheria</taxon>
        <taxon>Euarchontoglires</taxon>
        <taxon>Glires</taxon>
        <taxon>Rodentia</taxon>
        <taxon>Hystricomorpha</taxon>
        <taxon>Bathyergidae</taxon>
        <taxon>Fukomys</taxon>
    </lineage>
</organism>